<gene>
    <name evidence="3" type="ORF">AV274_0244</name>
</gene>
<keyword evidence="1" id="KW-1133">Transmembrane helix</keyword>
<comment type="caution">
    <text evidence="3">The sequence shown here is derived from an EMBL/GenBank/DDBJ whole genome shotgun (WGS) entry which is preliminary data.</text>
</comment>
<dbReference type="OrthoDB" id="28638at2759"/>
<feature type="transmembrane region" description="Helical" evidence="1">
    <location>
        <begin position="187"/>
        <end position="206"/>
    </location>
</feature>
<name>A0A196SP66_BLAHN</name>
<protein>
    <submittedName>
        <fullName evidence="3">Uncharacterized protein</fullName>
    </submittedName>
</protein>
<dbReference type="AlphaFoldDB" id="A0A196SP66"/>
<evidence type="ECO:0000313" key="3">
    <source>
        <dbReference type="EMBL" id="OAO18001.1"/>
    </source>
</evidence>
<dbReference type="Proteomes" id="UP000078348">
    <property type="component" value="Unassembled WGS sequence"/>
</dbReference>
<evidence type="ECO:0000313" key="4">
    <source>
        <dbReference type="Proteomes" id="UP000078348"/>
    </source>
</evidence>
<reference evidence="3 4" key="1">
    <citation type="submission" date="2016-05" db="EMBL/GenBank/DDBJ databases">
        <title>Nuclear genome of Blastocystis sp. subtype 1 NandII.</title>
        <authorList>
            <person name="Gentekaki E."/>
            <person name="Curtis B."/>
            <person name="Stairs C."/>
            <person name="Eme L."/>
            <person name="Herman E."/>
            <person name="Klimes V."/>
            <person name="Arias M.C."/>
            <person name="Elias M."/>
            <person name="Hilliou F."/>
            <person name="Klute M."/>
            <person name="Malik S.-B."/>
            <person name="Pightling A."/>
            <person name="Rachubinski R."/>
            <person name="Salas D."/>
            <person name="Schlacht A."/>
            <person name="Suga H."/>
            <person name="Archibald J."/>
            <person name="Ball S.G."/>
            <person name="Clark G."/>
            <person name="Dacks J."/>
            <person name="Van Der Giezen M."/>
            <person name="Tsaousis A."/>
            <person name="Roger A."/>
        </authorList>
    </citation>
    <scope>NUCLEOTIDE SEQUENCE [LARGE SCALE GENOMIC DNA]</scope>
    <source>
        <strain evidence="4">ATCC 50177 / NandII</strain>
    </source>
</reference>
<accession>A0A196SP66</accession>
<evidence type="ECO:0000256" key="1">
    <source>
        <dbReference type="SAM" id="Phobius"/>
    </source>
</evidence>
<proteinExistence type="predicted"/>
<sequence>MNKGVFALLFSLFVLSAAGAAAAKPFYFDLYKELHRSWRVAKSVTSISTGAVIEETTVSMFNVTKNDIPQELVLEEVALDTMEEIRKPYQVIVSVSSNYTATVNRFEPGAEEEIQKVLDINLREFLHDEVYYSSGSVTMDASKKFEITVVHATLIKVEVEDVEKDERIIYVAKPIVINKPKTFFQKYGPYIAIAVSFGMQVVVVAFPDV</sequence>
<keyword evidence="2" id="KW-0732">Signal</keyword>
<evidence type="ECO:0000256" key="2">
    <source>
        <dbReference type="SAM" id="SignalP"/>
    </source>
</evidence>
<keyword evidence="1" id="KW-0812">Transmembrane</keyword>
<organism evidence="3 4">
    <name type="scientific">Blastocystis sp. subtype 1 (strain ATCC 50177 / NandII)</name>
    <dbReference type="NCBI Taxonomy" id="478820"/>
    <lineage>
        <taxon>Eukaryota</taxon>
        <taxon>Sar</taxon>
        <taxon>Stramenopiles</taxon>
        <taxon>Bigyra</taxon>
        <taxon>Opalozoa</taxon>
        <taxon>Opalinata</taxon>
        <taxon>Blastocystidae</taxon>
        <taxon>Blastocystis</taxon>
    </lineage>
</organism>
<keyword evidence="4" id="KW-1185">Reference proteome</keyword>
<dbReference type="EMBL" id="LXWW01000011">
    <property type="protein sequence ID" value="OAO18001.1"/>
    <property type="molecule type" value="Genomic_DNA"/>
</dbReference>
<keyword evidence="1" id="KW-0472">Membrane</keyword>
<feature type="signal peptide" evidence="2">
    <location>
        <begin position="1"/>
        <end position="23"/>
    </location>
</feature>
<feature type="chain" id="PRO_5008274738" evidence="2">
    <location>
        <begin position="24"/>
        <end position="209"/>
    </location>
</feature>